<feature type="domain" description="PD-(D/E)XK endonuclease-like" evidence="1">
    <location>
        <begin position="35"/>
        <end position="309"/>
    </location>
</feature>
<evidence type="ECO:0000313" key="2">
    <source>
        <dbReference type="EMBL" id="KKL76409.1"/>
    </source>
</evidence>
<evidence type="ECO:0000259" key="1">
    <source>
        <dbReference type="Pfam" id="PF12705"/>
    </source>
</evidence>
<gene>
    <name evidence="2" type="ORF">LCGC14_2045190</name>
</gene>
<sequence length="309" mass="37163">IEPIPQVSFSTEVLVTKREIRKTTEMVEFLRRQPYSATRIDTYLRCPLQFYYKYVLGFEEKEKLSEDIEGKEVGIFVHQLLKDLFARFINRKPEINQEFCAKFPEILAEKFETFFSKKKRPDLFMLEKVLYYRLNRFLAFEQASEERRVKKILYLEKRFEEQIKLSGTTFDFTYIIDRVDKLEDGSVLILDYKTGSDALRPQQTSKLEGMEFKRESIRDQIRSFQLPLYYYFEKKKYEEETLNAALYNLRSLKLSYLCNKKRNEEKLMPICLKALDFILHEILDPGKTFIADPANERNCKYCPFFYLCR</sequence>
<dbReference type="Gene3D" id="3.90.320.10">
    <property type="match status" value="1"/>
</dbReference>
<organism evidence="2">
    <name type="scientific">marine sediment metagenome</name>
    <dbReference type="NCBI Taxonomy" id="412755"/>
    <lineage>
        <taxon>unclassified sequences</taxon>
        <taxon>metagenomes</taxon>
        <taxon>ecological metagenomes</taxon>
    </lineage>
</organism>
<protein>
    <recommendedName>
        <fullName evidence="1">PD-(D/E)XK endonuclease-like domain-containing protein</fullName>
    </recommendedName>
</protein>
<reference evidence="2" key="1">
    <citation type="journal article" date="2015" name="Nature">
        <title>Complex archaea that bridge the gap between prokaryotes and eukaryotes.</title>
        <authorList>
            <person name="Spang A."/>
            <person name="Saw J.H."/>
            <person name="Jorgensen S.L."/>
            <person name="Zaremba-Niedzwiedzka K."/>
            <person name="Martijn J."/>
            <person name="Lind A.E."/>
            <person name="van Eijk R."/>
            <person name="Schleper C."/>
            <person name="Guy L."/>
            <person name="Ettema T.J."/>
        </authorList>
    </citation>
    <scope>NUCLEOTIDE SEQUENCE</scope>
</reference>
<feature type="non-terminal residue" evidence="2">
    <location>
        <position position="1"/>
    </location>
</feature>
<accession>A0A0F9EQT7</accession>
<dbReference type="AlphaFoldDB" id="A0A0F9EQT7"/>
<proteinExistence type="predicted"/>
<dbReference type="Pfam" id="PF12705">
    <property type="entry name" value="PDDEXK_1"/>
    <property type="match status" value="1"/>
</dbReference>
<comment type="caution">
    <text evidence="2">The sequence shown here is derived from an EMBL/GenBank/DDBJ whole genome shotgun (WGS) entry which is preliminary data.</text>
</comment>
<dbReference type="EMBL" id="LAZR01024057">
    <property type="protein sequence ID" value="KKL76409.1"/>
    <property type="molecule type" value="Genomic_DNA"/>
</dbReference>
<name>A0A0F9EQT7_9ZZZZ</name>
<dbReference type="InterPro" id="IPR038726">
    <property type="entry name" value="PDDEXK_AddAB-type"/>
</dbReference>
<dbReference type="InterPro" id="IPR011604">
    <property type="entry name" value="PDDEXK-like_dom_sf"/>
</dbReference>